<dbReference type="GeneID" id="44130434"/>
<evidence type="ECO:0000313" key="5">
    <source>
        <dbReference type="EMBL" id="AKA80007.1"/>
    </source>
</evidence>
<keyword evidence="1" id="KW-0472">Membrane</keyword>
<dbReference type="AlphaFoldDB" id="A0A0E3GVH2"/>
<dbReference type="Pfam" id="PF01609">
    <property type="entry name" value="DDE_Tnp_1"/>
    <property type="match status" value="1"/>
</dbReference>
<evidence type="ECO:0000313" key="14">
    <source>
        <dbReference type="Proteomes" id="UP000033057"/>
    </source>
</evidence>
<dbReference type="Proteomes" id="UP000033106">
    <property type="component" value="Chromosome"/>
</dbReference>
<dbReference type="Proteomes" id="UP000076770">
    <property type="component" value="Chromosome i"/>
</dbReference>
<evidence type="ECO:0000313" key="11">
    <source>
        <dbReference type="EMBL" id="AZF82163.1"/>
    </source>
</evidence>
<dbReference type="GO" id="GO:0003677">
    <property type="term" value="F:DNA binding"/>
    <property type="evidence" value="ECO:0007669"/>
    <property type="project" value="InterPro"/>
</dbReference>
<evidence type="ECO:0000313" key="13">
    <source>
        <dbReference type="EMBL" id="SAI85364.1"/>
    </source>
</evidence>
<reference evidence="18 19" key="4">
    <citation type="journal article" date="2018" name="Proc. Natl. Acad. Sci. U.S.A.">
        <title>Nonmutational mechanism of inheritance in the Archaeon Sulfolobus solfataricus.</title>
        <authorList>
            <person name="Payne S."/>
            <person name="McCarthy S."/>
            <person name="Johnson T."/>
            <person name="North E."/>
            <person name="Blum P."/>
        </authorList>
    </citation>
    <scope>NUCLEOTIDE SEQUENCE [LARGE SCALE GENOMIC DNA]</scope>
    <source>
        <strain evidence="7 18">SARC-H</strain>
        <strain evidence="8 22">SARC-I</strain>
        <strain evidence="10 23">SARC-N</strain>
        <strain evidence="11 24">SARC-O</strain>
        <strain evidence="12 19">SUL120</strain>
        <strain evidence="6 20">SULG</strain>
        <strain evidence="9 21">SULM</strain>
    </source>
</reference>
<dbReference type="EMBL" id="LT549890">
    <property type="protein sequence ID" value="SAI85364.1"/>
    <property type="molecule type" value="Genomic_DNA"/>
</dbReference>
<evidence type="ECO:0000313" key="6">
    <source>
        <dbReference type="EMBL" id="AZF69089.1"/>
    </source>
</evidence>
<dbReference type="EMBL" id="CP033241">
    <property type="protein sequence ID" value="AZF84749.1"/>
    <property type="molecule type" value="Genomic_DNA"/>
</dbReference>
<evidence type="ECO:0000313" key="22">
    <source>
        <dbReference type="Proteomes" id="UP000275843"/>
    </source>
</evidence>
<dbReference type="Proteomes" id="UP000033085">
    <property type="component" value="Chromosome"/>
</dbReference>
<keyword evidence="1" id="KW-0812">Transmembrane</keyword>
<dbReference type="InterPro" id="IPR012337">
    <property type="entry name" value="RNaseH-like_sf"/>
</dbReference>
<protein>
    <submittedName>
        <fullName evidence="4">ISH3-like element ISC1439B family transposase</fullName>
    </submittedName>
    <submittedName>
        <fullName evidence="13">ORF1 in transposon ISC1439</fullName>
    </submittedName>
</protein>
<dbReference type="GO" id="GO:0004803">
    <property type="term" value="F:transposase activity"/>
    <property type="evidence" value="ECO:0007669"/>
    <property type="project" value="InterPro"/>
</dbReference>
<dbReference type="Proteomes" id="UP000267993">
    <property type="component" value="Chromosome"/>
</dbReference>
<evidence type="ECO:0000313" key="10">
    <source>
        <dbReference type="EMBL" id="AZF79559.1"/>
    </source>
</evidence>
<organism evidence="4 14">
    <name type="scientific">Saccharolobus solfataricus</name>
    <name type="common">Sulfolobus solfataricus</name>
    <dbReference type="NCBI Taxonomy" id="2287"/>
    <lineage>
        <taxon>Archaea</taxon>
        <taxon>Thermoproteota</taxon>
        <taxon>Thermoprotei</taxon>
        <taxon>Sulfolobales</taxon>
        <taxon>Sulfolobaceae</taxon>
        <taxon>Saccharolobus</taxon>
    </lineage>
</organism>
<dbReference type="Proteomes" id="UP000282269">
    <property type="component" value="Chromosome"/>
</dbReference>
<reference evidence="4" key="5">
    <citation type="submission" date="2018-10" db="EMBL/GenBank/DDBJ databases">
        <authorList>
            <person name="McCarthy S."/>
            <person name="Gradnigo J."/>
            <person name="Johnson T."/>
            <person name="Payne S."/>
            <person name="Lipzen A."/>
            <person name="Schackwitz W."/>
            <person name="Martin J."/>
            <person name="Moriyama E."/>
            <person name="Blum P."/>
        </authorList>
    </citation>
    <scope>NUCLEOTIDE SEQUENCE</scope>
    <source>
        <strain evidence="3">SARC-B</strain>
        <strain evidence="4">SARC-C</strain>
        <strain evidence="5">SULA</strain>
    </source>
</reference>
<evidence type="ECO:0000313" key="12">
    <source>
        <dbReference type="EMBL" id="AZF84749.1"/>
    </source>
</evidence>
<evidence type="ECO:0000313" key="9">
    <source>
        <dbReference type="EMBL" id="AZF76952.1"/>
    </source>
</evidence>
<name>A0A0E3GVH2_SACSO</name>
<dbReference type="EMBL" id="CP033237">
    <property type="protein sequence ID" value="AZF74329.1"/>
    <property type="molecule type" value="Genomic_DNA"/>
</dbReference>
<dbReference type="KEGG" id="ssof:SULC_2482"/>
<proteinExistence type="predicted"/>
<reference evidence="14 15" key="1">
    <citation type="journal article" date="2015" name="Genome Announc.">
        <title>Complete Genome Sequence of Sulfolobus solfataricus Strain 98/2 and Evolved Derivatives.</title>
        <authorList>
            <person name="McCarthy S."/>
            <person name="Gradnigo J."/>
            <person name="Johnson T."/>
            <person name="Payne S."/>
            <person name="Lipzen A."/>
            <person name="Martin J."/>
            <person name="Schackwitz W."/>
            <person name="Moriyama E."/>
            <person name="Blum P."/>
        </authorList>
    </citation>
    <scope>NUCLEOTIDE SEQUENCE [LARGE SCALE GENOMIC DNA]</scope>
    <source>
        <strain evidence="14">98/2 SULC</strain>
        <strain evidence="3">SARC-B</strain>
        <strain evidence="4">SARC-C</strain>
        <strain evidence="5 16">SULA</strain>
        <strain evidence="15">SULB</strain>
    </source>
</reference>
<dbReference type="PATRIC" id="fig|2287.6.peg.2635"/>
<dbReference type="Proteomes" id="UP000273194">
    <property type="component" value="Chromosome"/>
</dbReference>
<feature type="domain" description="Transposase IS4-like" evidence="2">
    <location>
        <begin position="80"/>
        <end position="275"/>
    </location>
</feature>
<feature type="transmembrane region" description="Helical" evidence="1">
    <location>
        <begin position="281"/>
        <end position="302"/>
    </location>
</feature>
<dbReference type="EMBL" id="CP011055">
    <property type="protein sequence ID" value="AKA74620.1"/>
    <property type="molecule type" value="Genomic_DNA"/>
</dbReference>
<dbReference type="EMBL" id="CP033239">
    <property type="protein sequence ID" value="AZF79559.1"/>
    <property type="molecule type" value="Genomic_DNA"/>
</dbReference>
<evidence type="ECO:0000313" key="23">
    <source>
        <dbReference type="Proteomes" id="UP000278715"/>
    </source>
</evidence>
<evidence type="ECO:0000313" key="20">
    <source>
        <dbReference type="Proteomes" id="UP000273194"/>
    </source>
</evidence>
<reference evidence="17" key="3">
    <citation type="submission" date="2016-04" db="EMBL/GenBank/DDBJ databases">
        <authorList>
            <person name="Shah S.A."/>
            <person name="Garrett R.A."/>
        </authorList>
    </citation>
    <scope>NUCLEOTIDE SEQUENCE [LARGE SCALE GENOMIC DNA]</scope>
    <source>
        <strain evidence="17">ATCC 35091 / DSM 1616 / JCM 8930 / NBRC 15331 / P1</strain>
    </source>
</reference>
<dbReference type="GO" id="GO:0006313">
    <property type="term" value="P:DNA transposition"/>
    <property type="evidence" value="ECO:0007669"/>
    <property type="project" value="InterPro"/>
</dbReference>
<dbReference type="RefSeq" id="WP_010923559.1">
    <property type="nucleotide sequence ID" value="NZ_CP011055.2"/>
</dbReference>
<evidence type="ECO:0000313" key="17">
    <source>
        <dbReference type="Proteomes" id="UP000076770"/>
    </source>
</evidence>
<dbReference type="Proteomes" id="UP000033057">
    <property type="component" value="Chromosome"/>
</dbReference>
<evidence type="ECO:0000313" key="18">
    <source>
        <dbReference type="Proteomes" id="UP000267993"/>
    </source>
</evidence>
<reference evidence="13" key="2">
    <citation type="submission" date="2016-04" db="EMBL/GenBank/DDBJ databases">
        <authorList>
            <person name="Evans L.H."/>
            <person name="Alamgir A."/>
            <person name="Owens N."/>
            <person name="Weber N.D."/>
            <person name="Virtaneva K."/>
            <person name="Barbian K."/>
            <person name="Babar A."/>
            <person name="Rosenke K."/>
        </authorList>
    </citation>
    <scope>NUCLEOTIDE SEQUENCE</scope>
    <source>
        <strain evidence="13">P1</strain>
    </source>
</reference>
<dbReference type="Proteomes" id="UP000278715">
    <property type="component" value="Chromosome"/>
</dbReference>
<gene>
    <name evidence="13" type="ORF">SSOP1_1810</name>
    <name evidence="5" type="ORF">SULA_2484</name>
    <name evidence="3" type="ORF">SULB_2485</name>
    <name evidence="4" type="ORF">SULC_2482</name>
    <name evidence="6" type="ORF">SULG_12595</name>
    <name evidence="7" type="ORF">SULH_12595</name>
    <name evidence="8" type="ORF">SULI_12595</name>
    <name evidence="9" type="ORF">SULM_12585</name>
    <name evidence="10" type="ORF">SULN_12585</name>
    <name evidence="11" type="ORF">SULO_12595</name>
    <name evidence="12" type="ORF">SULZ_12580</name>
</gene>
<dbReference type="Proteomes" id="UP000269431">
    <property type="component" value="Chromosome"/>
</dbReference>
<evidence type="ECO:0000256" key="1">
    <source>
        <dbReference type="SAM" id="Phobius"/>
    </source>
</evidence>
<evidence type="ECO:0000313" key="3">
    <source>
        <dbReference type="EMBL" id="AKA74620.1"/>
    </source>
</evidence>
<sequence length="321" mass="37473">MQVYETGFKTELKSLASYFIVNNLNVISQELDTRIADAAPFLLTENRGKEYLKVVREGEKVMSQGERSFKFYPHVKVEGETTIVAVDETAITVGEKESRKVEGFQLYNGKRKGVKLRSVDLVFPLRLSLLEEIADLRSDTPSQFLMRAVSEVAQHLKIDYVVADAGFLNLKVIKEMPVKTVVGGKTNLKGFKELSNVSLTEKKCEVNDRVYVAYRVLKYNDLYYYEVIYVKEKPRHFIFVTNFNGDPYKLAELYRLRWQSEEGFKVRKARIRYVRKLTNKIFLYLYYTVLDSVWNLVNYLLFNFKSTKRKPLSFDSFVRLL</sequence>
<dbReference type="KEGG" id="ssoa:SULA_2484"/>
<dbReference type="InterPro" id="IPR002559">
    <property type="entry name" value="Transposase_11"/>
</dbReference>
<evidence type="ECO:0000313" key="16">
    <source>
        <dbReference type="Proteomes" id="UP000033106"/>
    </source>
</evidence>
<dbReference type="GeneID" id="1454666"/>
<evidence type="ECO:0000259" key="2">
    <source>
        <dbReference type="Pfam" id="PF01609"/>
    </source>
</evidence>
<dbReference type="OrthoDB" id="225944at2157"/>
<dbReference type="EMBL" id="CP011057">
    <property type="protein sequence ID" value="AKA80007.1"/>
    <property type="molecule type" value="Genomic_DNA"/>
</dbReference>
<dbReference type="KEGG" id="ssol:SULB_2485"/>
<evidence type="ECO:0000313" key="8">
    <source>
        <dbReference type="EMBL" id="AZF74329.1"/>
    </source>
</evidence>
<dbReference type="EMBL" id="CP033238">
    <property type="protein sequence ID" value="AZF76952.1"/>
    <property type="molecule type" value="Genomic_DNA"/>
</dbReference>
<dbReference type="EMBL" id="CP033235">
    <property type="protein sequence ID" value="AZF69089.1"/>
    <property type="molecule type" value="Genomic_DNA"/>
</dbReference>
<evidence type="ECO:0000313" key="7">
    <source>
        <dbReference type="EMBL" id="AZF71709.1"/>
    </source>
</evidence>
<dbReference type="Proteomes" id="UP000273443">
    <property type="component" value="Chromosome"/>
</dbReference>
<evidence type="ECO:0000313" key="21">
    <source>
        <dbReference type="Proteomes" id="UP000273443"/>
    </source>
</evidence>
<dbReference type="EMBL" id="CP033240">
    <property type="protein sequence ID" value="AZF82163.1"/>
    <property type="molecule type" value="Genomic_DNA"/>
</dbReference>
<evidence type="ECO:0000313" key="19">
    <source>
        <dbReference type="Proteomes" id="UP000269431"/>
    </source>
</evidence>
<dbReference type="Proteomes" id="UP000275843">
    <property type="component" value="Chromosome"/>
</dbReference>
<accession>A0A0E3GVH2</accession>
<evidence type="ECO:0000313" key="4">
    <source>
        <dbReference type="EMBL" id="AKA77316.1"/>
    </source>
</evidence>
<evidence type="ECO:0000313" key="24">
    <source>
        <dbReference type="Proteomes" id="UP000282269"/>
    </source>
</evidence>
<dbReference type="EMBL" id="CP011056">
    <property type="protein sequence ID" value="AKA77316.1"/>
    <property type="molecule type" value="Genomic_DNA"/>
</dbReference>
<dbReference type="SUPFAM" id="SSF53098">
    <property type="entry name" value="Ribonuclease H-like"/>
    <property type="match status" value="1"/>
</dbReference>
<dbReference type="EMBL" id="CP033236">
    <property type="protein sequence ID" value="AZF71709.1"/>
    <property type="molecule type" value="Genomic_DNA"/>
</dbReference>
<keyword evidence="1" id="KW-1133">Transmembrane helix</keyword>
<evidence type="ECO:0000313" key="15">
    <source>
        <dbReference type="Proteomes" id="UP000033085"/>
    </source>
</evidence>